<sequence length="209" mass="23185">PLAIELAAARGIPTIDTVGGALAQFAQQFGQAPLGQPGLYQGQDDAYLERIKAIEYTVDHDDGRSPTHLDQADVVLTGVSRVGKTPLSIYLSVLGWKVANVPLVREVPPPAELFEVDRRRVVGLTIDVDILMQHRRWRQSNFAGMGGRSYSDPEELYEEIEHARRVFRKGGFAVINVTNKPIEESADHVIALISRSFEHRLRVPALIAR</sequence>
<dbReference type="EMBL" id="LJCR01001461">
    <property type="protein sequence ID" value="KPV50317.1"/>
    <property type="molecule type" value="Genomic_DNA"/>
</dbReference>
<keyword evidence="1" id="KW-0723">Serine/threonine-protein kinase</keyword>
<accession>A0A0N8PRM2</accession>
<organism evidence="5 6">
    <name type="scientific">Kouleothrix aurantiaca</name>
    <dbReference type="NCBI Taxonomy" id="186479"/>
    <lineage>
        <taxon>Bacteria</taxon>
        <taxon>Bacillati</taxon>
        <taxon>Chloroflexota</taxon>
        <taxon>Chloroflexia</taxon>
        <taxon>Chloroflexales</taxon>
        <taxon>Roseiflexineae</taxon>
        <taxon>Roseiflexaceae</taxon>
        <taxon>Kouleothrix</taxon>
    </lineage>
</organism>
<comment type="caution">
    <text evidence="5">The sequence shown here is derived from an EMBL/GenBank/DDBJ whole genome shotgun (WGS) entry which is preliminary data.</text>
</comment>
<dbReference type="Pfam" id="PF03618">
    <property type="entry name" value="Kinase-PPPase"/>
    <property type="match status" value="1"/>
</dbReference>
<proteinExistence type="predicted"/>
<dbReference type="InterPro" id="IPR005177">
    <property type="entry name" value="Kinase-pyrophosphorylase"/>
</dbReference>
<evidence type="ECO:0000313" key="5">
    <source>
        <dbReference type="EMBL" id="KPV50317.1"/>
    </source>
</evidence>
<dbReference type="PANTHER" id="PTHR31756:SF3">
    <property type="entry name" value="PYRUVATE, PHOSPHATE DIKINASE REGULATORY PROTEIN 1, CHLOROPLASTIC"/>
    <property type="match status" value="1"/>
</dbReference>
<reference evidence="5 6" key="1">
    <citation type="submission" date="2015-09" db="EMBL/GenBank/DDBJ databases">
        <title>Draft genome sequence of Kouleothrix aurantiaca JCM 19913.</title>
        <authorList>
            <person name="Hemp J."/>
        </authorList>
    </citation>
    <scope>NUCLEOTIDE SEQUENCE [LARGE SCALE GENOMIC DNA]</scope>
    <source>
        <strain evidence="5 6">COM-B</strain>
    </source>
</reference>
<dbReference type="GO" id="GO:0005524">
    <property type="term" value="F:ATP binding"/>
    <property type="evidence" value="ECO:0007669"/>
    <property type="project" value="InterPro"/>
</dbReference>
<keyword evidence="6" id="KW-1185">Reference proteome</keyword>
<evidence type="ECO:0000256" key="3">
    <source>
        <dbReference type="ARBA" id="ARBA00022741"/>
    </source>
</evidence>
<evidence type="ECO:0000256" key="4">
    <source>
        <dbReference type="ARBA" id="ARBA00022777"/>
    </source>
</evidence>
<evidence type="ECO:0000256" key="2">
    <source>
        <dbReference type="ARBA" id="ARBA00022679"/>
    </source>
</evidence>
<evidence type="ECO:0000256" key="1">
    <source>
        <dbReference type="ARBA" id="ARBA00022527"/>
    </source>
</evidence>
<dbReference type="AlphaFoldDB" id="A0A0N8PRM2"/>
<keyword evidence="4" id="KW-0418">Kinase</keyword>
<dbReference type="GO" id="GO:0004674">
    <property type="term" value="F:protein serine/threonine kinase activity"/>
    <property type="evidence" value="ECO:0007669"/>
    <property type="project" value="UniProtKB-KW"/>
</dbReference>
<name>A0A0N8PRM2_9CHLR</name>
<evidence type="ECO:0000313" key="6">
    <source>
        <dbReference type="Proteomes" id="UP000050509"/>
    </source>
</evidence>
<gene>
    <name evidence="5" type="ORF">SE17_27640</name>
</gene>
<dbReference type="Proteomes" id="UP000050509">
    <property type="component" value="Unassembled WGS sequence"/>
</dbReference>
<protein>
    <submittedName>
        <fullName evidence="5">Transcriptional regulator</fullName>
    </submittedName>
</protein>
<dbReference type="PATRIC" id="fig|186479.3.peg.1876"/>
<keyword evidence="2" id="KW-0808">Transferase</keyword>
<keyword evidence="3" id="KW-0547">Nucleotide-binding</keyword>
<feature type="non-terminal residue" evidence="5">
    <location>
        <position position="1"/>
    </location>
</feature>
<dbReference type="PANTHER" id="PTHR31756">
    <property type="entry name" value="PYRUVATE, PHOSPHATE DIKINASE REGULATORY PROTEIN 1, CHLOROPLASTIC"/>
    <property type="match status" value="1"/>
</dbReference>